<dbReference type="PROSITE" id="PS50835">
    <property type="entry name" value="IG_LIKE"/>
    <property type="match status" value="5"/>
</dbReference>
<feature type="domain" description="Fibronectin type-III" evidence="8">
    <location>
        <begin position="678"/>
        <end position="782"/>
    </location>
</feature>
<keyword evidence="4" id="KW-1015">Disulfide bond</keyword>
<dbReference type="SUPFAM" id="SSF48726">
    <property type="entry name" value="Immunoglobulin"/>
    <property type="match status" value="5"/>
</dbReference>
<dbReference type="PANTHER" id="PTHR44170">
    <property type="entry name" value="PROTEIN SIDEKICK"/>
    <property type="match status" value="1"/>
</dbReference>
<keyword evidence="6" id="KW-0393">Immunoglobulin domain</keyword>
<evidence type="ECO:0000313" key="10">
    <source>
        <dbReference type="Proteomes" id="UP000762676"/>
    </source>
</evidence>
<comment type="caution">
    <text evidence="9">The sequence shown here is derived from an EMBL/GenBank/DDBJ whole genome shotgun (WGS) entry which is preliminary data.</text>
</comment>
<evidence type="ECO:0000256" key="6">
    <source>
        <dbReference type="ARBA" id="ARBA00023319"/>
    </source>
</evidence>
<dbReference type="GO" id="GO:0030424">
    <property type="term" value="C:axon"/>
    <property type="evidence" value="ECO:0007669"/>
    <property type="project" value="TreeGrafter"/>
</dbReference>
<dbReference type="CDD" id="cd00096">
    <property type="entry name" value="Ig"/>
    <property type="match status" value="1"/>
</dbReference>
<dbReference type="InterPro" id="IPR003599">
    <property type="entry name" value="Ig_sub"/>
</dbReference>
<dbReference type="SUPFAM" id="SSF49265">
    <property type="entry name" value="Fibronectin type III"/>
    <property type="match status" value="2"/>
</dbReference>
<dbReference type="GO" id="GO:0007411">
    <property type="term" value="P:axon guidance"/>
    <property type="evidence" value="ECO:0007669"/>
    <property type="project" value="TreeGrafter"/>
</dbReference>
<feature type="domain" description="Ig-like" evidence="7">
    <location>
        <begin position="112"/>
        <end position="180"/>
    </location>
</feature>
<organism evidence="9 10">
    <name type="scientific">Elysia marginata</name>
    <dbReference type="NCBI Taxonomy" id="1093978"/>
    <lineage>
        <taxon>Eukaryota</taxon>
        <taxon>Metazoa</taxon>
        <taxon>Spiralia</taxon>
        <taxon>Lophotrochozoa</taxon>
        <taxon>Mollusca</taxon>
        <taxon>Gastropoda</taxon>
        <taxon>Heterobranchia</taxon>
        <taxon>Euthyneura</taxon>
        <taxon>Panpulmonata</taxon>
        <taxon>Sacoglossa</taxon>
        <taxon>Placobranchoidea</taxon>
        <taxon>Plakobranchidae</taxon>
        <taxon>Elysia</taxon>
    </lineage>
</organism>
<dbReference type="PANTHER" id="PTHR44170:SF6">
    <property type="entry name" value="CONTACTIN"/>
    <property type="match status" value="1"/>
</dbReference>
<evidence type="ECO:0000256" key="5">
    <source>
        <dbReference type="ARBA" id="ARBA00023180"/>
    </source>
</evidence>
<feature type="domain" description="Ig-like" evidence="7">
    <location>
        <begin position="375"/>
        <end position="465"/>
    </location>
</feature>
<dbReference type="SMART" id="SM00060">
    <property type="entry name" value="FN3"/>
    <property type="match status" value="2"/>
</dbReference>
<dbReference type="InterPro" id="IPR007110">
    <property type="entry name" value="Ig-like_dom"/>
</dbReference>
<gene>
    <name evidence="9" type="ORF">ElyMa_005020400</name>
</gene>
<feature type="domain" description="Ig-like" evidence="7">
    <location>
        <begin position="473"/>
        <end position="566"/>
    </location>
</feature>
<keyword evidence="2" id="KW-0677">Repeat</keyword>
<comment type="subcellular location">
    <subcellularLocation>
        <location evidence="1">Membrane</location>
    </subcellularLocation>
</comment>
<dbReference type="Gene3D" id="2.60.40.10">
    <property type="entry name" value="Immunoglobulins"/>
    <property type="match status" value="9"/>
</dbReference>
<dbReference type="GO" id="GO:0005886">
    <property type="term" value="C:plasma membrane"/>
    <property type="evidence" value="ECO:0007669"/>
    <property type="project" value="TreeGrafter"/>
</dbReference>
<evidence type="ECO:0000256" key="3">
    <source>
        <dbReference type="ARBA" id="ARBA00023136"/>
    </source>
</evidence>
<dbReference type="Pfam" id="PF07679">
    <property type="entry name" value="I-set"/>
    <property type="match status" value="2"/>
</dbReference>
<dbReference type="GO" id="GO:0098609">
    <property type="term" value="P:cell-cell adhesion"/>
    <property type="evidence" value="ECO:0007669"/>
    <property type="project" value="TreeGrafter"/>
</dbReference>
<dbReference type="Pfam" id="PF00041">
    <property type="entry name" value="fn3"/>
    <property type="match status" value="1"/>
</dbReference>
<dbReference type="InterPro" id="IPR003598">
    <property type="entry name" value="Ig_sub2"/>
</dbReference>
<accession>A0AAV4JAM1</accession>
<name>A0AAV4JAM1_9GAST</name>
<dbReference type="PROSITE" id="PS50853">
    <property type="entry name" value="FN3"/>
    <property type="match status" value="2"/>
</dbReference>
<sequence length="902" mass="99982">MGYGWKWVDRSERRPYICKIPETEAYRIMANTRGFGLDNPLLSIQMVVIQDTIIFKRITITNGKLIIQNPREDVDWDVYRCVAENKYGTIISSSVAITFGDLGEFNNVKDAGTRAKAYEGATLECSAITYKPAISYQWMKGNSLQFVRPEFQDYIFISNNGKLYFSEVTRADESTYKCIAPKSDWGPEIQNDFIAVFPSPPLRGQDVRLECFAYGSSTSPFRYSWSRDDKPMPAAAKTYDHNRVLVLHNAQLEDTGIYRCTVSRGAAASDTKTVTLNLGAKPYFVTPLKDTHADIDAQLTWICHARGNPKPVYRWYKNGRLLTSDPITRVTVQRNVLSIARLSPDLHNGMYQCGAQNSHGEAMSNAQLRVLSLPPTLERYPPPSSVMAARGGNLTLRCHPEGAPYPTVEWSKGGAVITNGGDKYTVLTNGNLHVAFLDSSDQGVYTCKARNIFGETQASSSVLITGVTFEYAPTIVTRPYDDTAVVNETVFLPCQASHPGKLDMVYQWTFNDFPLDFRTGQFKQTATGGSQRQGLYVLNTRFENQGRYTCVVRSPFMSISHSAYLTVKGPPRRPGGVLALSAETNTNSTVVTWMQGASSGGSIGAHVIQTSHEFSPDDWHDHMTFRPPDSLIQNVDKSEGRHSATVSGLQPGTGYRFRVLESSPSSYVRTLSAAPALAPRNLRGGGGSIGTLTIRWDPLDRSEYGTDNAPSVGYRAFWRLKDETAVNPQWSVRDVEGASTDHMSVFVGEEMYFRLYEVKIEAVNDIGHGPNTTIAEVYSAENLPTGTPKNVNTNTYNSTAIEVFWDPVPQTRESAGGIILGYQAFNSAGLGSRSNHYIMETSGYAPLTYPQEVHIWSAGEGKAHLWWRGISITTDEEGLTGYAVSTTLQCDVNYCVVFLVYR</sequence>
<feature type="domain" description="Ig-like" evidence="7">
    <location>
        <begin position="187"/>
        <end position="275"/>
    </location>
</feature>
<evidence type="ECO:0000256" key="4">
    <source>
        <dbReference type="ARBA" id="ARBA00023157"/>
    </source>
</evidence>
<dbReference type="InterPro" id="IPR003961">
    <property type="entry name" value="FN3_dom"/>
</dbReference>
<dbReference type="InterPro" id="IPR013098">
    <property type="entry name" value="Ig_I-set"/>
</dbReference>
<dbReference type="CDD" id="cd00063">
    <property type="entry name" value="FN3"/>
    <property type="match status" value="2"/>
</dbReference>
<evidence type="ECO:0000256" key="2">
    <source>
        <dbReference type="ARBA" id="ARBA00022737"/>
    </source>
</evidence>
<feature type="domain" description="Fibronectin type-III" evidence="8">
    <location>
        <begin position="570"/>
        <end position="676"/>
    </location>
</feature>
<proteinExistence type="predicted"/>
<evidence type="ECO:0000313" key="9">
    <source>
        <dbReference type="EMBL" id="GFS18973.1"/>
    </source>
</evidence>
<protein>
    <submittedName>
        <fullName evidence="9">Contactin</fullName>
    </submittedName>
</protein>
<dbReference type="Pfam" id="PF13927">
    <property type="entry name" value="Ig_3"/>
    <property type="match status" value="3"/>
</dbReference>
<dbReference type="Proteomes" id="UP000762676">
    <property type="component" value="Unassembled WGS sequence"/>
</dbReference>
<dbReference type="InterPro" id="IPR036179">
    <property type="entry name" value="Ig-like_dom_sf"/>
</dbReference>
<dbReference type="InterPro" id="IPR013783">
    <property type="entry name" value="Ig-like_fold"/>
</dbReference>
<feature type="domain" description="Ig-like" evidence="7">
    <location>
        <begin position="282"/>
        <end position="369"/>
    </location>
</feature>
<dbReference type="SMART" id="SM00409">
    <property type="entry name" value="IG"/>
    <property type="match status" value="5"/>
</dbReference>
<dbReference type="FunFam" id="2.60.40.10:FF:000004">
    <property type="entry name" value="DCC isoform 1"/>
    <property type="match status" value="1"/>
</dbReference>
<dbReference type="InterPro" id="IPR036116">
    <property type="entry name" value="FN3_sf"/>
</dbReference>
<dbReference type="EMBL" id="BMAT01010042">
    <property type="protein sequence ID" value="GFS18973.1"/>
    <property type="molecule type" value="Genomic_DNA"/>
</dbReference>
<dbReference type="SMART" id="SM00408">
    <property type="entry name" value="IGc2"/>
    <property type="match status" value="5"/>
</dbReference>
<keyword evidence="10" id="KW-1185">Reference proteome</keyword>
<dbReference type="AlphaFoldDB" id="A0AAV4JAM1"/>
<keyword evidence="5" id="KW-0325">Glycoprotein</keyword>
<evidence type="ECO:0000259" key="8">
    <source>
        <dbReference type="PROSITE" id="PS50853"/>
    </source>
</evidence>
<evidence type="ECO:0000256" key="1">
    <source>
        <dbReference type="ARBA" id="ARBA00004370"/>
    </source>
</evidence>
<reference evidence="9 10" key="1">
    <citation type="journal article" date="2021" name="Elife">
        <title>Chloroplast acquisition without the gene transfer in kleptoplastic sea slugs, Plakobranchus ocellatus.</title>
        <authorList>
            <person name="Maeda T."/>
            <person name="Takahashi S."/>
            <person name="Yoshida T."/>
            <person name="Shimamura S."/>
            <person name="Takaki Y."/>
            <person name="Nagai Y."/>
            <person name="Toyoda A."/>
            <person name="Suzuki Y."/>
            <person name="Arimoto A."/>
            <person name="Ishii H."/>
            <person name="Satoh N."/>
            <person name="Nishiyama T."/>
            <person name="Hasebe M."/>
            <person name="Maruyama T."/>
            <person name="Minagawa J."/>
            <person name="Obokata J."/>
            <person name="Shigenobu S."/>
        </authorList>
    </citation>
    <scope>NUCLEOTIDE SEQUENCE [LARGE SCALE GENOMIC DNA]</scope>
</reference>
<keyword evidence="3" id="KW-0472">Membrane</keyword>
<evidence type="ECO:0000259" key="7">
    <source>
        <dbReference type="PROSITE" id="PS50835"/>
    </source>
</evidence>